<dbReference type="PANTHER" id="PTHR38479:SF2">
    <property type="entry name" value="WINGED HELIX DNA-BINDING DOMAIN-CONTAINING PROTEIN"/>
    <property type="match status" value="1"/>
</dbReference>
<accession>A0AA37Q6P4</accession>
<sequence length="369" mass="39375">MSAPLSLRALNRATLARQHLLARTTADAVTVVHDVAGLQAQLARPPFVGLWTRIAGFTREGLTAPVHGRRLVRATAMRGTLHVMTAADYLALRAPLATMLAAGAAGVLGARSDGFDADRLLAEAREILHARGPLPFDALRDALAARWPDADVRAMGYTVRMHLPLVQVPTDGAPWAWDGKAPFTPADTWLGASCATDAGPAALVRRYLAAFGPATPADAQAWSGLKGLRATFDAMRDALVTLRDDRGRELFDLPDAPRPGEDADAPVRLLPEFDNLVLAHHDRTRIVADAQRPRIVSKNLQVAATFLVDGMVAGTWTVATARGTATLTLHPFAALAPRARRALEAEGEALVRFVEPEARAHAVVVATGD</sequence>
<dbReference type="AlphaFoldDB" id="A0AA37Q6P4"/>
<dbReference type="Pfam" id="PF06224">
    <property type="entry name" value="AlkZ-like"/>
    <property type="match status" value="1"/>
</dbReference>
<protein>
    <recommendedName>
        <fullName evidence="3">Winged helix DNA-binding domain-containing protein</fullName>
    </recommendedName>
</protein>
<proteinExistence type="predicted"/>
<dbReference type="EMBL" id="BRXS01000002">
    <property type="protein sequence ID" value="GLC24722.1"/>
    <property type="molecule type" value="Genomic_DNA"/>
</dbReference>
<keyword evidence="2" id="KW-1185">Reference proteome</keyword>
<evidence type="ECO:0000313" key="1">
    <source>
        <dbReference type="EMBL" id="GLC24722.1"/>
    </source>
</evidence>
<evidence type="ECO:0000313" key="2">
    <source>
        <dbReference type="Proteomes" id="UP001161325"/>
    </source>
</evidence>
<dbReference type="PANTHER" id="PTHR38479">
    <property type="entry name" value="LMO0824 PROTEIN"/>
    <property type="match status" value="1"/>
</dbReference>
<dbReference type="Proteomes" id="UP001161325">
    <property type="component" value="Unassembled WGS sequence"/>
</dbReference>
<reference evidence="1" key="1">
    <citation type="submission" date="2022-08" db="EMBL/GenBank/DDBJ databases">
        <title>Draft genome sequencing of Roseisolibacter agri AW1220.</title>
        <authorList>
            <person name="Tobiishi Y."/>
            <person name="Tonouchi A."/>
        </authorList>
    </citation>
    <scope>NUCLEOTIDE SEQUENCE</scope>
    <source>
        <strain evidence="1">AW1220</strain>
    </source>
</reference>
<evidence type="ECO:0008006" key="3">
    <source>
        <dbReference type="Google" id="ProtNLM"/>
    </source>
</evidence>
<organism evidence="1 2">
    <name type="scientific">Roseisolibacter agri</name>
    <dbReference type="NCBI Taxonomy" id="2014610"/>
    <lineage>
        <taxon>Bacteria</taxon>
        <taxon>Pseudomonadati</taxon>
        <taxon>Gemmatimonadota</taxon>
        <taxon>Gemmatimonadia</taxon>
        <taxon>Gemmatimonadales</taxon>
        <taxon>Gemmatimonadaceae</taxon>
        <taxon>Roseisolibacter</taxon>
    </lineage>
</organism>
<dbReference type="InterPro" id="IPR009351">
    <property type="entry name" value="AlkZ-like"/>
</dbReference>
<gene>
    <name evidence="1" type="ORF">rosag_12350</name>
</gene>
<name>A0AA37Q6P4_9BACT</name>
<dbReference type="RefSeq" id="WP_284349169.1">
    <property type="nucleotide sequence ID" value="NZ_BRXS01000002.1"/>
</dbReference>
<comment type="caution">
    <text evidence="1">The sequence shown here is derived from an EMBL/GenBank/DDBJ whole genome shotgun (WGS) entry which is preliminary data.</text>
</comment>